<feature type="active site" description="Nucleophile" evidence="5">
    <location>
        <position position="137"/>
    </location>
</feature>
<dbReference type="EC" id="3.5.1.1" evidence="1"/>
<dbReference type="GO" id="GO:0005737">
    <property type="term" value="C:cytoplasm"/>
    <property type="evidence" value="ECO:0007669"/>
    <property type="project" value="TreeGrafter"/>
</dbReference>
<dbReference type="InterPro" id="IPR000246">
    <property type="entry name" value="Peptidase_T2"/>
</dbReference>
<dbReference type="AlphaFoldDB" id="A0A7J4GX53"/>
<feature type="binding site" evidence="6">
    <location>
        <begin position="165"/>
        <end position="168"/>
    </location>
    <ligand>
        <name>substrate</name>
    </ligand>
</feature>
<proteinExistence type="predicted"/>
<name>A0A7J4GX53_9ARCH</name>
<dbReference type="PANTHER" id="PTHR10188">
    <property type="entry name" value="L-ASPARAGINASE"/>
    <property type="match status" value="1"/>
</dbReference>
<evidence type="ECO:0000256" key="7">
    <source>
        <dbReference type="PIRSR" id="PIRSR600246-3"/>
    </source>
</evidence>
<dbReference type="Proteomes" id="UP000585802">
    <property type="component" value="Unassembled WGS sequence"/>
</dbReference>
<evidence type="ECO:0000256" key="5">
    <source>
        <dbReference type="PIRSR" id="PIRSR600246-1"/>
    </source>
</evidence>
<dbReference type="Gene3D" id="3.60.20.30">
    <property type="entry name" value="(Glycosyl)asparaginase"/>
    <property type="match status" value="1"/>
</dbReference>
<dbReference type="EMBL" id="DUCX01000064">
    <property type="protein sequence ID" value="HIF37501.1"/>
    <property type="molecule type" value="Genomic_DNA"/>
</dbReference>
<comment type="catalytic activity">
    <reaction evidence="4">
        <text>L-asparagine + H2O = L-aspartate + NH4(+)</text>
        <dbReference type="Rhea" id="RHEA:21016"/>
        <dbReference type="ChEBI" id="CHEBI:15377"/>
        <dbReference type="ChEBI" id="CHEBI:28938"/>
        <dbReference type="ChEBI" id="CHEBI:29991"/>
        <dbReference type="ChEBI" id="CHEBI:58048"/>
        <dbReference type="EC" id="3.5.1.1"/>
    </reaction>
</comment>
<feature type="site" description="Cleavage; by autolysis" evidence="7">
    <location>
        <begin position="136"/>
        <end position="137"/>
    </location>
</feature>
<dbReference type="PANTHER" id="PTHR10188:SF6">
    <property type="entry name" value="N(4)-(BETA-N-ACETYLGLUCOSAMINYL)-L-ASPARAGINASE"/>
    <property type="match status" value="1"/>
</dbReference>
<evidence type="ECO:0000256" key="4">
    <source>
        <dbReference type="ARBA" id="ARBA00049366"/>
    </source>
</evidence>
<evidence type="ECO:0000256" key="1">
    <source>
        <dbReference type="ARBA" id="ARBA00012920"/>
    </source>
</evidence>
<evidence type="ECO:0000256" key="3">
    <source>
        <dbReference type="ARBA" id="ARBA00044776"/>
    </source>
</evidence>
<gene>
    <name evidence="8" type="ORF">EYQ70_03770</name>
</gene>
<dbReference type="CDD" id="cd04703">
    <property type="entry name" value="Asparaginase_2_like_1"/>
    <property type="match status" value="1"/>
</dbReference>
<accession>A0A7J4GX53</accession>
<comment type="caution">
    <text evidence="8">The sequence shown here is derived from an EMBL/GenBank/DDBJ whole genome shotgun (WGS) entry which is preliminary data.</text>
</comment>
<dbReference type="InterPro" id="IPR029055">
    <property type="entry name" value="Ntn_hydrolases_N"/>
</dbReference>
<protein>
    <recommendedName>
        <fullName evidence="3">Plant-type L-asparaginase</fullName>
        <ecNumber evidence="1">3.5.1.1</ecNumber>
    </recommendedName>
    <alternativeName>
        <fullName evidence="2">L-asparagine amidohydrolase</fullName>
    </alternativeName>
</protein>
<organism evidence="8 9">
    <name type="scientific">Marine Group III euryarchaeote</name>
    <dbReference type="NCBI Taxonomy" id="2173149"/>
    <lineage>
        <taxon>Archaea</taxon>
        <taxon>Methanobacteriati</taxon>
        <taxon>Thermoplasmatota</taxon>
        <taxon>Thermoplasmata</taxon>
        <taxon>Candidatus Thermoprofundales</taxon>
    </lineage>
</organism>
<dbReference type="Pfam" id="PF01112">
    <property type="entry name" value="Asparaginase_2"/>
    <property type="match status" value="2"/>
</dbReference>
<dbReference type="SUPFAM" id="SSF56235">
    <property type="entry name" value="N-terminal nucleophile aminohydrolases (Ntn hydrolases)"/>
    <property type="match status" value="1"/>
</dbReference>
<evidence type="ECO:0000256" key="6">
    <source>
        <dbReference type="PIRSR" id="PIRSR600246-2"/>
    </source>
</evidence>
<reference evidence="9" key="1">
    <citation type="journal article" date="2019" name="bioRxiv">
        <title>Genome diversification in globally distributed novel marine Proteobacteria is linked to environmental adaptation.</title>
        <authorList>
            <person name="Zhou Z."/>
            <person name="Tran P.Q."/>
            <person name="Kieft K."/>
            <person name="Anantharaman K."/>
        </authorList>
    </citation>
    <scope>NUCLEOTIDE SEQUENCE [LARGE SCALE GENOMIC DNA]</scope>
</reference>
<evidence type="ECO:0000256" key="2">
    <source>
        <dbReference type="ARBA" id="ARBA00030414"/>
    </source>
</evidence>
<sequence>MKIICHGGAGHTPKVQDGVDNAAGAGWKVLRETDNALEAAIAATIVMEDDFRFNAGTGSCLRDDGRIQNDAAVATSDGRIGAITNLQDFKNPVLVANELLDEFVNMLAGEGANEFALKKGFKQTKVIGSEKGWTGDTVGAVAQSSDGNIAVASSTGGVRGRPVGRVGDTPLWGSGFYCDKNIGILATGVGEAITEQLMCYRVAQYNKNLGKSLEWGIKLLPKETDVGIIAINKNGQIYGTSNASMPFSIIESN</sequence>
<evidence type="ECO:0000313" key="8">
    <source>
        <dbReference type="EMBL" id="HIF37501.1"/>
    </source>
</evidence>
<feature type="binding site" evidence="6">
    <location>
        <begin position="187"/>
        <end position="190"/>
    </location>
    <ligand>
        <name>substrate</name>
    </ligand>
</feature>
<dbReference type="GO" id="GO:0004067">
    <property type="term" value="F:asparaginase activity"/>
    <property type="evidence" value="ECO:0007669"/>
    <property type="project" value="UniProtKB-EC"/>
</dbReference>
<evidence type="ECO:0000313" key="9">
    <source>
        <dbReference type="Proteomes" id="UP000585802"/>
    </source>
</evidence>